<dbReference type="OrthoDB" id="2679564at2"/>
<evidence type="ECO:0000313" key="6">
    <source>
        <dbReference type="Proteomes" id="UP000235114"/>
    </source>
</evidence>
<evidence type="ECO:0000313" key="3">
    <source>
        <dbReference type="EMBL" id="PLR81795.1"/>
    </source>
</evidence>
<keyword evidence="1" id="KW-1133">Transmembrane helix</keyword>
<dbReference type="EMBL" id="PGVD01000029">
    <property type="protein sequence ID" value="PLR96742.1"/>
    <property type="molecule type" value="Genomic_DNA"/>
</dbReference>
<dbReference type="Pfam" id="PF01476">
    <property type="entry name" value="LysM"/>
    <property type="match status" value="1"/>
</dbReference>
<evidence type="ECO:0000313" key="5">
    <source>
        <dbReference type="Proteomes" id="UP000234951"/>
    </source>
</evidence>
<reference evidence="3 5" key="1">
    <citation type="submission" date="2017-11" db="EMBL/GenBank/DDBJ databases">
        <title>Comparitive Functional Genomics of Dry Heat Resistant strains isolated from the Viking Spacecraft.</title>
        <authorList>
            <person name="Seuylemezian A."/>
            <person name="Cooper K."/>
            <person name="Vaishampayan P."/>
        </authorList>
    </citation>
    <scope>NUCLEOTIDE SEQUENCE [LARGE SCALE GENOMIC DNA]</scope>
    <source>
        <strain evidence="3 5">M4.6</strain>
    </source>
</reference>
<dbReference type="SUPFAM" id="SSF54106">
    <property type="entry name" value="LysM domain"/>
    <property type="match status" value="1"/>
</dbReference>
<dbReference type="SMART" id="SM00257">
    <property type="entry name" value="LysM"/>
    <property type="match status" value="1"/>
</dbReference>
<protein>
    <submittedName>
        <fullName evidence="3">Cell division suppressor protein YneA</fullName>
    </submittedName>
</protein>
<dbReference type="GO" id="GO:0051301">
    <property type="term" value="P:cell division"/>
    <property type="evidence" value="ECO:0007669"/>
    <property type="project" value="UniProtKB-KW"/>
</dbReference>
<keyword evidence="1" id="KW-0472">Membrane</keyword>
<dbReference type="InterPro" id="IPR018392">
    <property type="entry name" value="LysM"/>
</dbReference>
<dbReference type="EMBL" id="PGVA01000031">
    <property type="protein sequence ID" value="PLR81795.1"/>
    <property type="molecule type" value="Genomic_DNA"/>
</dbReference>
<evidence type="ECO:0000256" key="1">
    <source>
        <dbReference type="SAM" id="Phobius"/>
    </source>
</evidence>
<name>A0A2N5GK69_9BACI</name>
<accession>A0A2N5GK69</accession>
<evidence type="ECO:0000259" key="2">
    <source>
        <dbReference type="PROSITE" id="PS51782"/>
    </source>
</evidence>
<dbReference type="CDD" id="cd00118">
    <property type="entry name" value="LysM"/>
    <property type="match status" value="1"/>
</dbReference>
<feature type="domain" description="LysM" evidence="2">
    <location>
        <begin position="35"/>
        <end position="86"/>
    </location>
</feature>
<organism evidence="3 5">
    <name type="scientific">Bacillus canaveralius</name>
    <dbReference type="NCBI Taxonomy" id="1403243"/>
    <lineage>
        <taxon>Bacteria</taxon>
        <taxon>Bacillati</taxon>
        <taxon>Bacillota</taxon>
        <taxon>Bacilli</taxon>
        <taxon>Bacillales</taxon>
        <taxon>Bacillaceae</taxon>
        <taxon>Bacillus</taxon>
    </lineage>
</organism>
<dbReference type="PROSITE" id="PS51782">
    <property type="entry name" value="LYSM"/>
    <property type="match status" value="1"/>
</dbReference>
<dbReference type="AlphaFoldDB" id="A0A2N5GK69"/>
<dbReference type="InterPro" id="IPR036779">
    <property type="entry name" value="LysM_dom_sf"/>
</dbReference>
<evidence type="ECO:0000313" key="4">
    <source>
        <dbReference type="EMBL" id="PLR96742.1"/>
    </source>
</evidence>
<sequence>MRKLWSNYYFAILLILFSFATALLINGPDEGENYMKIKVAEGDTLWTLSNEFSNEHSLSPQQFVSLVETLNGISGDLIYPGDEIVIPVGESPADDIKIYAGE</sequence>
<feature type="transmembrane region" description="Helical" evidence="1">
    <location>
        <begin position="6"/>
        <end position="26"/>
    </location>
</feature>
<keyword evidence="6" id="KW-1185">Reference proteome</keyword>
<keyword evidence="3" id="KW-0132">Cell division</keyword>
<keyword evidence="3" id="KW-0131">Cell cycle</keyword>
<gene>
    <name evidence="3" type="ORF">CU635_14125</name>
    <name evidence="4" type="ORF">CVD25_11405</name>
</gene>
<comment type="caution">
    <text evidence="3">The sequence shown here is derived from an EMBL/GenBank/DDBJ whole genome shotgun (WGS) entry which is preliminary data.</text>
</comment>
<keyword evidence="1" id="KW-0812">Transmembrane</keyword>
<dbReference type="Gene3D" id="3.10.350.10">
    <property type="entry name" value="LysM domain"/>
    <property type="match status" value="1"/>
</dbReference>
<reference evidence="4 6" key="2">
    <citation type="submission" date="2017-12" db="EMBL/GenBank/DDBJ databases">
        <title>Comparative Functional Genomics of Dry Heat Resistant strains isolated from the Viking Spacecraft.</title>
        <authorList>
            <person name="Seuylemezian A."/>
            <person name="Cooper K."/>
            <person name="Vaishampayan P."/>
        </authorList>
    </citation>
    <scope>NUCLEOTIDE SEQUENCE [LARGE SCALE GENOMIC DNA]</scope>
    <source>
        <strain evidence="4 6">ATCC 29669</strain>
    </source>
</reference>
<proteinExistence type="predicted"/>
<dbReference type="Proteomes" id="UP000235114">
    <property type="component" value="Unassembled WGS sequence"/>
</dbReference>
<dbReference type="Proteomes" id="UP000234951">
    <property type="component" value="Unassembled WGS sequence"/>
</dbReference>